<accession>A0ABR2G7Q8</accession>
<evidence type="ECO:0000313" key="3">
    <source>
        <dbReference type="Proteomes" id="UP001472677"/>
    </source>
</evidence>
<proteinExistence type="predicted"/>
<evidence type="ECO:0000256" key="1">
    <source>
        <dbReference type="SAM" id="MobiDB-lite"/>
    </source>
</evidence>
<dbReference type="Proteomes" id="UP001472677">
    <property type="component" value="Unassembled WGS sequence"/>
</dbReference>
<feature type="region of interest" description="Disordered" evidence="1">
    <location>
        <begin position="20"/>
        <end position="56"/>
    </location>
</feature>
<name>A0ABR2G7Q8_9ROSI</name>
<gene>
    <name evidence="2" type="ORF">V6N12_064922</name>
</gene>
<protein>
    <submittedName>
        <fullName evidence="2">Uncharacterized protein</fullName>
    </submittedName>
</protein>
<sequence length="146" mass="15451">MPAEELVVLIEEPIVPTQGSVLTYSSPPNPNPTGNGQQVVPHPIVSDALSSTPPLSENSFASKVVEFADTNTLLPSSSSTLNVELVPSASLPCDSSVDTHSIQPLNSVANTHPMQTRGKAGIRKPKVYIAHLELVPSTVHEAMQHT</sequence>
<keyword evidence="3" id="KW-1185">Reference proteome</keyword>
<evidence type="ECO:0000313" key="2">
    <source>
        <dbReference type="EMBL" id="KAK8596433.1"/>
    </source>
</evidence>
<organism evidence="2 3">
    <name type="scientific">Hibiscus sabdariffa</name>
    <name type="common">roselle</name>
    <dbReference type="NCBI Taxonomy" id="183260"/>
    <lineage>
        <taxon>Eukaryota</taxon>
        <taxon>Viridiplantae</taxon>
        <taxon>Streptophyta</taxon>
        <taxon>Embryophyta</taxon>
        <taxon>Tracheophyta</taxon>
        <taxon>Spermatophyta</taxon>
        <taxon>Magnoliopsida</taxon>
        <taxon>eudicotyledons</taxon>
        <taxon>Gunneridae</taxon>
        <taxon>Pentapetalae</taxon>
        <taxon>rosids</taxon>
        <taxon>malvids</taxon>
        <taxon>Malvales</taxon>
        <taxon>Malvaceae</taxon>
        <taxon>Malvoideae</taxon>
        <taxon>Hibiscus</taxon>
    </lineage>
</organism>
<reference evidence="2 3" key="1">
    <citation type="journal article" date="2024" name="G3 (Bethesda)">
        <title>Genome assembly of Hibiscus sabdariffa L. provides insights into metabolisms of medicinal natural products.</title>
        <authorList>
            <person name="Kim T."/>
        </authorList>
    </citation>
    <scope>NUCLEOTIDE SEQUENCE [LARGE SCALE GENOMIC DNA]</scope>
    <source>
        <strain evidence="2">TK-2024</strain>
        <tissue evidence="2">Old leaves</tissue>
    </source>
</reference>
<comment type="caution">
    <text evidence="2">The sequence shown here is derived from an EMBL/GenBank/DDBJ whole genome shotgun (WGS) entry which is preliminary data.</text>
</comment>
<dbReference type="EMBL" id="JBBPBM010000002">
    <property type="protein sequence ID" value="KAK8596433.1"/>
    <property type="molecule type" value="Genomic_DNA"/>
</dbReference>